<dbReference type="Gene3D" id="1.20.120.140">
    <property type="entry name" value="Signal recognition particle SRP54, nucleotide-binding domain"/>
    <property type="match status" value="1"/>
</dbReference>
<comment type="similarity">
    <text evidence="2">Belongs to the GTP-binding SRP family.</text>
</comment>
<dbReference type="Gene3D" id="3.30.450.60">
    <property type="match status" value="1"/>
</dbReference>
<evidence type="ECO:0000256" key="4">
    <source>
        <dbReference type="ARBA" id="ARBA00022824"/>
    </source>
</evidence>
<keyword evidence="3" id="KW-0547">Nucleotide-binding</keyword>
<dbReference type="InterPro" id="IPR000897">
    <property type="entry name" value="SRP54_GTPase_dom"/>
</dbReference>
<dbReference type="RefSeq" id="XP_003333353.1">
    <property type="nucleotide sequence ID" value="XM_003333305.2"/>
</dbReference>
<dbReference type="AlphaFoldDB" id="E3KXH6"/>
<dbReference type="eggNOG" id="KOG0781">
    <property type="taxonomic scope" value="Eukaryota"/>
</dbReference>
<dbReference type="FunFam" id="1.20.120.140:FF:000026">
    <property type="entry name" value="Uncharacterized protein"/>
    <property type="match status" value="1"/>
</dbReference>
<evidence type="ECO:0000256" key="5">
    <source>
        <dbReference type="ARBA" id="ARBA00023134"/>
    </source>
</evidence>
<dbReference type="Gene3D" id="3.40.50.300">
    <property type="entry name" value="P-loop containing nucleotide triphosphate hydrolases"/>
    <property type="match status" value="1"/>
</dbReference>
<dbReference type="GO" id="GO:0003924">
    <property type="term" value="F:GTPase activity"/>
    <property type="evidence" value="ECO:0000318"/>
    <property type="project" value="GO_Central"/>
</dbReference>
<dbReference type="HOGENOM" id="CLU_009301_8_1_1"/>
<dbReference type="GO" id="GO:0045047">
    <property type="term" value="P:protein targeting to ER"/>
    <property type="evidence" value="ECO:0000318"/>
    <property type="project" value="GO_Central"/>
</dbReference>
<evidence type="ECO:0000313" key="10">
    <source>
        <dbReference type="EMBL" id="EFP88934.1"/>
    </source>
</evidence>
<keyword evidence="6" id="KW-0472">Membrane</keyword>
<dbReference type="PANTHER" id="PTHR43134">
    <property type="entry name" value="SIGNAL RECOGNITION PARTICLE RECEPTOR SUBUNIT ALPHA"/>
    <property type="match status" value="1"/>
</dbReference>
<dbReference type="EMBL" id="DS178318">
    <property type="protein sequence ID" value="EFP88934.1"/>
    <property type="molecule type" value="Genomic_DNA"/>
</dbReference>
<dbReference type="STRING" id="418459.E3KXH6"/>
<feature type="compositionally biased region" description="Basic and acidic residues" evidence="8">
    <location>
        <begin position="322"/>
        <end position="337"/>
    </location>
</feature>
<evidence type="ECO:0000256" key="3">
    <source>
        <dbReference type="ARBA" id="ARBA00022741"/>
    </source>
</evidence>
<dbReference type="SUPFAM" id="SSF47364">
    <property type="entry name" value="Domain of the SRP/SRP receptor G-proteins"/>
    <property type="match status" value="1"/>
</dbReference>
<dbReference type="PANTHER" id="PTHR43134:SF1">
    <property type="entry name" value="SIGNAL RECOGNITION PARTICLE RECEPTOR SUBUNIT ALPHA"/>
    <property type="match status" value="1"/>
</dbReference>
<evidence type="ECO:0000256" key="6">
    <source>
        <dbReference type="ARBA" id="ARBA00023136"/>
    </source>
</evidence>
<evidence type="ECO:0000256" key="8">
    <source>
        <dbReference type="SAM" id="MobiDB-lite"/>
    </source>
</evidence>
<dbReference type="Pfam" id="PF04086">
    <property type="entry name" value="SRP-alpha_N"/>
    <property type="match status" value="1"/>
</dbReference>
<name>E3KXH6_PUCGT</name>
<dbReference type="GO" id="GO:0006886">
    <property type="term" value="P:intracellular protein transport"/>
    <property type="evidence" value="ECO:0007669"/>
    <property type="project" value="InterPro"/>
</dbReference>
<evidence type="ECO:0000256" key="1">
    <source>
        <dbReference type="ARBA" id="ARBA00004397"/>
    </source>
</evidence>
<dbReference type="InterPro" id="IPR042101">
    <property type="entry name" value="SRP54_N_sf"/>
</dbReference>
<dbReference type="InterPro" id="IPR007222">
    <property type="entry name" value="Sig_recog_particle_rcpt_asu_N"/>
</dbReference>
<dbReference type="GO" id="GO:0005525">
    <property type="term" value="F:GTP binding"/>
    <property type="evidence" value="ECO:0007669"/>
    <property type="project" value="UniProtKB-KW"/>
</dbReference>
<evidence type="ECO:0000256" key="2">
    <source>
        <dbReference type="ARBA" id="ARBA00008531"/>
    </source>
</evidence>
<accession>E3KXH6</accession>
<feature type="domain" description="SRP54-type proteins GTP-binding" evidence="9">
    <location>
        <begin position="664"/>
        <end position="677"/>
    </location>
</feature>
<dbReference type="VEuPathDB" id="FungiDB:PGTG_15137"/>
<dbReference type="InterPro" id="IPR011012">
    <property type="entry name" value="Longin-like_dom_sf"/>
</dbReference>
<dbReference type="InterPro" id="IPR013822">
    <property type="entry name" value="Signal_recog_particl_SRP54_hlx"/>
</dbReference>
<reference evidence="11" key="2">
    <citation type="journal article" date="2011" name="Proc. Natl. Acad. Sci. U.S.A.">
        <title>Obligate biotrophy features unraveled by the genomic analysis of rust fungi.</title>
        <authorList>
            <person name="Duplessis S."/>
            <person name="Cuomo C.A."/>
            <person name="Lin Y.-C."/>
            <person name="Aerts A."/>
            <person name="Tisserant E."/>
            <person name="Veneault-Fourrey C."/>
            <person name="Joly D.L."/>
            <person name="Hacquard S."/>
            <person name="Amselem J."/>
            <person name="Cantarel B.L."/>
            <person name="Chiu R."/>
            <person name="Coutinho P.M."/>
            <person name="Feau N."/>
            <person name="Field M."/>
            <person name="Frey P."/>
            <person name="Gelhaye E."/>
            <person name="Goldberg J."/>
            <person name="Grabherr M.G."/>
            <person name="Kodira C.D."/>
            <person name="Kohler A."/>
            <person name="Kuees U."/>
            <person name="Lindquist E.A."/>
            <person name="Lucas S.M."/>
            <person name="Mago R."/>
            <person name="Mauceli E."/>
            <person name="Morin E."/>
            <person name="Murat C."/>
            <person name="Pangilinan J.L."/>
            <person name="Park R."/>
            <person name="Pearson M."/>
            <person name="Quesneville H."/>
            <person name="Rouhier N."/>
            <person name="Sakthikumar S."/>
            <person name="Salamov A.A."/>
            <person name="Schmutz J."/>
            <person name="Selles B."/>
            <person name="Shapiro H."/>
            <person name="Tanguay P."/>
            <person name="Tuskan G.A."/>
            <person name="Henrissat B."/>
            <person name="Van de Peer Y."/>
            <person name="Rouze P."/>
            <person name="Ellis J.G."/>
            <person name="Dodds P.N."/>
            <person name="Schein J.E."/>
            <person name="Zhong S."/>
            <person name="Hamelin R.C."/>
            <person name="Grigoriev I.V."/>
            <person name="Szabo L.J."/>
            <person name="Martin F."/>
        </authorList>
    </citation>
    <scope>NUCLEOTIDE SEQUENCE [LARGE SCALE GENOMIC DNA]</scope>
    <source>
        <strain evidence="11">CRL 75-36-700-3 / race SCCL</strain>
    </source>
</reference>
<organism evidence="10 11">
    <name type="scientific">Puccinia graminis f. sp. tritici (strain CRL 75-36-700-3 / race SCCL)</name>
    <name type="common">Black stem rust fungus</name>
    <dbReference type="NCBI Taxonomy" id="418459"/>
    <lineage>
        <taxon>Eukaryota</taxon>
        <taxon>Fungi</taxon>
        <taxon>Dikarya</taxon>
        <taxon>Basidiomycota</taxon>
        <taxon>Pucciniomycotina</taxon>
        <taxon>Pucciniomycetes</taxon>
        <taxon>Pucciniales</taxon>
        <taxon>Pucciniaceae</taxon>
        <taxon>Puccinia</taxon>
    </lineage>
</organism>
<comment type="subcellular location">
    <subcellularLocation>
        <location evidence="1">Endoplasmic reticulum membrane</location>
        <topology evidence="1">Peripheral membrane protein</topology>
        <orientation evidence="1">Cytoplasmic side</orientation>
    </subcellularLocation>
</comment>
<keyword evidence="4" id="KW-0256">Endoplasmic reticulum</keyword>
<dbReference type="GO" id="GO:0005789">
    <property type="term" value="C:endoplasmic reticulum membrane"/>
    <property type="evidence" value="ECO:0000318"/>
    <property type="project" value="GO_Central"/>
</dbReference>
<dbReference type="SUPFAM" id="SSF52540">
    <property type="entry name" value="P-loop containing nucleoside triphosphate hydrolases"/>
    <property type="match status" value="1"/>
</dbReference>
<dbReference type="CDD" id="cd14826">
    <property type="entry name" value="SR_alpha_SRX"/>
    <property type="match status" value="1"/>
</dbReference>
<keyword evidence="11" id="KW-1185">Reference proteome</keyword>
<dbReference type="InterPro" id="IPR036225">
    <property type="entry name" value="SRP/SRP_N"/>
</dbReference>
<dbReference type="GO" id="GO:0006614">
    <property type="term" value="P:SRP-dependent cotranslational protein targeting to membrane"/>
    <property type="evidence" value="ECO:0007669"/>
    <property type="project" value="InterPro"/>
</dbReference>
<dbReference type="FunCoup" id="E3KXH6">
    <property type="interactions" value="333"/>
</dbReference>
<evidence type="ECO:0000256" key="7">
    <source>
        <dbReference type="ARBA" id="ARBA00023170"/>
    </source>
</evidence>
<proteinExistence type="inferred from homology"/>
<keyword evidence="7" id="KW-0675">Receptor</keyword>
<dbReference type="SMART" id="SM00382">
    <property type="entry name" value="AAA"/>
    <property type="match status" value="1"/>
</dbReference>
<dbReference type="Pfam" id="PF00448">
    <property type="entry name" value="SRP54"/>
    <property type="match status" value="1"/>
</dbReference>
<dbReference type="InterPro" id="IPR027417">
    <property type="entry name" value="P-loop_NTPase"/>
</dbReference>
<dbReference type="SUPFAM" id="SSF64356">
    <property type="entry name" value="SNARE-like"/>
    <property type="match status" value="1"/>
</dbReference>
<dbReference type="KEGG" id="pgr:PGTG_15137"/>
<dbReference type="OrthoDB" id="1727884at2759"/>
<dbReference type="Proteomes" id="UP000008783">
    <property type="component" value="Unassembled WGS sequence"/>
</dbReference>
<dbReference type="Pfam" id="PF02881">
    <property type="entry name" value="SRP54_N"/>
    <property type="match status" value="1"/>
</dbReference>
<dbReference type="CDD" id="cd17876">
    <property type="entry name" value="SRalpha_C"/>
    <property type="match status" value="1"/>
</dbReference>
<gene>
    <name evidence="10" type="ORF">PGTG_15137</name>
</gene>
<feature type="region of interest" description="Disordered" evidence="8">
    <location>
        <begin position="183"/>
        <end position="271"/>
    </location>
</feature>
<dbReference type="FunFam" id="3.40.50.300:FF:000188">
    <property type="entry name" value="signal recognition particle receptor subunit alpha"/>
    <property type="match status" value="1"/>
</dbReference>
<keyword evidence="5" id="KW-0342">GTP-binding</keyword>
<dbReference type="InterPro" id="IPR003593">
    <property type="entry name" value="AAA+_ATPase"/>
</dbReference>
<feature type="compositionally biased region" description="Basic and acidic residues" evidence="8">
    <location>
        <begin position="190"/>
        <end position="201"/>
    </location>
</feature>
<dbReference type="GO" id="GO:0005785">
    <property type="term" value="C:signal recognition particle receptor complex"/>
    <property type="evidence" value="ECO:0007669"/>
    <property type="project" value="InterPro"/>
</dbReference>
<reference key="1">
    <citation type="submission" date="2007-01" db="EMBL/GenBank/DDBJ databases">
        <title>The Genome Sequence of Puccinia graminis f. sp. tritici Strain CRL 75-36-700-3.</title>
        <authorList>
            <consortium name="The Broad Institute Genome Sequencing Platform"/>
            <person name="Birren B."/>
            <person name="Lander E."/>
            <person name="Galagan J."/>
            <person name="Nusbaum C."/>
            <person name="Devon K."/>
            <person name="Cuomo C."/>
            <person name="Jaffe D."/>
            <person name="Butler J."/>
            <person name="Alvarez P."/>
            <person name="Gnerre S."/>
            <person name="Grabherr M."/>
            <person name="Mauceli E."/>
            <person name="Brockman W."/>
            <person name="Young S."/>
            <person name="LaButti K."/>
            <person name="Sykes S."/>
            <person name="DeCaprio D."/>
            <person name="Crawford M."/>
            <person name="Koehrsen M."/>
            <person name="Engels R."/>
            <person name="Montgomery P."/>
            <person name="Pearson M."/>
            <person name="Howarth C."/>
            <person name="Larson L."/>
            <person name="White J."/>
            <person name="Zeng Q."/>
            <person name="Kodira C."/>
            <person name="Yandava C."/>
            <person name="Alvarado L."/>
            <person name="O'Leary S."/>
            <person name="Szabo L."/>
            <person name="Dean R."/>
            <person name="Schein J."/>
        </authorList>
    </citation>
    <scope>NUCLEOTIDE SEQUENCE</scope>
    <source>
        <strain>CRL 75-36-700-3</strain>
    </source>
</reference>
<evidence type="ECO:0000259" key="9">
    <source>
        <dbReference type="PROSITE" id="PS00300"/>
    </source>
</evidence>
<evidence type="ECO:0000313" key="11">
    <source>
        <dbReference type="Proteomes" id="UP000008783"/>
    </source>
</evidence>
<dbReference type="InParanoid" id="E3KXH6"/>
<dbReference type="SMART" id="SM00962">
    <property type="entry name" value="SRP54"/>
    <property type="match status" value="1"/>
</dbReference>
<dbReference type="GeneID" id="10542214"/>
<dbReference type="GO" id="GO:0005047">
    <property type="term" value="F:signal recognition particle binding"/>
    <property type="evidence" value="ECO:0000318"/>
    <property type="project" value="GO_Central"/>
</dbReference>
<dbReference type="PROSITE" id="PS00300">
    <property type="entry name" value="SRP54"/>
    <property type="match status" value="1"/>
</dbReference>
<feature type="compositionally biased region" description="Low complexity" evidence="8">
    <location>
        <begin position="239"/>
        <end position="255"/>
    </location>
</feature>
<feature type="region of interest" description="Disordered" evidence="8">
    <location>
        <begin position="318"/>
        <end position="339"/>
    </location>
</feature>
<protein>
    <recommendedName>
        <fullName evidence="9">SRP54-type proteins GTP-binding domain-containing protein</fullName>
    </recommendedName>
</protein>
<sequence>MGRDIPGACVGPCGTPGEDQPTHSCSRNTLKYLGELMLDHVHIFHRGGLVLWSKSFVPTPSPIRTLIGDGLIGEQSSGLNDLMVMQIGSYSLQWNFSNEFGLIFVVAYQRILQLTYITDLLESMKSLFTSLYGSILDTTFNSWIVPETGLTEGFKDLFKGWDQSFHKLLKDIERMSDRRRGGIDFQKTSGLDKRAAQRQAEEQQLVDDQKPTALTTATDAETIARNIAALKARKKPNKSSTSRATSRSGTDTDTAPAGKPQTTNKKTARKWDNGRITANDIAEYDFSEKDAHLDDSKTLSSNFIDKMSMGTRNQKGLYEVADFDRSRPDQKSEEDKSQPTLFSKIISSIPIFGGQKSGPITLREEDVKPMIEQIQLQLMKKNVAREIAVRICERIQVELIGQKLSDRSTTALKKLINHSLEISLTKILTPKTSVDILADIHQKQDRQKQMNLSQLSGGTSTAPYVMTFVGVNGVGKSTNLSKVAFWLLQNRLRVLIAACDTFRSGAVEQLRTHVRNLGKLDGAIEHQSPNSNHEERKMIELFEKGYGKDAAGIAKEAIQYAKNDGFDVVLIDTAGRMQDNEPLMRALGKLVVVNQPDKILFVGEALVGNEAVDQLGKFDKSLKTFSGLDSHLPRGIDGIILTKFDTIDDKVGAALSMTYTINQPILFVGTGQTYTDLKNLKVNHVVNALMR</sequence>
<dbReference type="OMA" id="HLGWIDK"/>